<dbReference type="RefSeq" id="WP_240170149.1">
    <property type="nucleotide sequence ID" value="NZ_CP092365.1"/>
</dbReference>
<evidence type="ECO:0000259" key="2">
    <source>
        <dbReference type="Pfam" id="PF19802"/>
    </source>
</evidence>
<dbReference type="InterPro" id="IPR046252">
    <property type="entry name" value="DUF6285"/>
</dbReference>
<organism evidence="3 4">
    <name type="scientific">Mycolicibacillus parakoreensis</name>
    <dbReference type="NCBI Taxonomy" id="1069221"/>
    <lineage>
        <taxon>Bacteria</taxon>
        <taxon>Bacillati</taxon>
        <taxon>Actinomycetota</taxon>
        <taxon>Actinomycetes</taxon>
        <taxon>Mycobacteriales</taxon>
        <taxon>Mycobacteriaceae</taxon>
        <taxon>Mycolicibacillus</taxon>
    </lineage>
</organism>
<sequence>MSAGPYGRPTAAELVEAVIEFLTTEVAAATTGAVAFHTRVAANALRIVERELREGAAGADAASAALGGLGFDEESALAAAVRAGHFDERGEELTAALLTLVRHRLAVAHPGYTDDQPGTHTEHRPRSAPGQ</sequence>
<feature type="region of interest" description="Disordered" evidence="1">
    <location>
        <begin position="110"/>
        <end position="131"/>
    </location>
</feature>
<evidence type="ECO:0000313" key="3">
    <source>
        <dbReference type="EMBL" id="ULN51867.1"/>
    </source>
</evidence>
<protein>
    <submittedName>
        <fullName evidence="3">DUF6285 domain-containing protein</fullName>
    </submittedName>
</protein>
<dbReference type="Proteomes" id="UP001055200">
    <property type="component" value="Chromosome"/>
</dbReference>
<gene>
    <name evidence="3" type="ORF">MIU77_13400</name>
</gene>
<feature type="domain" description="DUF6285" evidence="2">
    <location>
        <begin position="29"/>
        <end position="112"/>
    </location>
</feature>
<dbReference type="EMBL" id="CP092365">
    <property type="protein sequence ID" value="ULN51867.1"/>
    <property type="molecule type" value="Genomic_DNA"/>
</dbReference>
<evidence type="ECO:0000256" key="1">
    <source>
        <dbReference type="SAM" id="MobiDB-lite"/>
    </source>
</evidence>
<evidence type="ECO:0000313" key="4">
    <source>
        <dbReference type="Proteomes" id="UP001055200"/>
    </source>
</evidence>
<keyword evidence="4" id="KW-1185">Reference proteome</keyword>
<reference evidence="3" key="1">
    <citation type="submission" date="2022-08" db="EMBL/GenBank/DDBJ databases">
        <title>Complete genome sequence of 14 non-tuberculosis mycobacteria type-strains.</title>
        <authorList>
            <person name="Igarashi Y."/>
            <person name="Osugi A."/>
            <person name="Mitarai S."/>
        </authorList>
    </citation>
    <scope>NUCLEOTIDE SEQUENCE</scope>
    <source>
        <strain evidence="3">DSM 45575</strain>
    </source>
</reference>
<name>A0ABY3U2S6_9MYCO</name>
<proteinExistence type="predicted"/>
<accession>A0ABY3U2S6</accession>
<dbReference type="Pfam" id="PF19802">
    <property type="entry name" value="DUF6285"/>
    <property type="match status" value="1"/>
</dbReference>